<keyword evidence="8 10" id="KW-0460">Magnesium</keyword>
<dbReference type="PANTHER" id="PTHR11088:SF60">
    <property type="entry name" value="TRNA DIMETHYLALLYLTRANSFERASE"/>
    <property type="match status" value="1"/>
</dbReference>
<feature type="region of interest" description="Interaction with substrate tRNA" evidence="10">
    <location>
        <begin position="42"/>
        <end position="45"/>
    </location>
</feature>
<evidence type="ECO:0000256" key="12">
    <source>
        <dbReference type="RuleBase" id="RU003784"/>
    </source>
</evidence>
<proteinExistence type="inferred from homology"/>
<keyword evidence="5 10" id="KW-0819">tRNA processing</keyword>
<dbReference type="EMBL" id="CP018154">
    <property type="protein sequence ID" value="APG62914.1"/>
    <property type="molecule type" value="Genomic_DNA"/>
</dbReference>
<dbReference type="Pfam" id="PF01715">
    <property type="entry name" value="IPPT"/>
    <property type="match status" value="1"/>
</dbReference>
<dbReference type="GO" id="GO:0052381">
    <property type="term" value="F:tRNA dimethylallyltransferase activity"/>
    <property type="evidence" value="ECO:0007669"/>
    <property type="project" value="UniProtKB-UniRule"/>
</dbReference>
<dbReference type="NCBIfam" id="TIGR00174">
    <property type="entry name" value="miaA"/>
    <property type="match status" value="1"/>
</dbReference>
<evidence type="ECO:0000256" key="1">
    <source>
        <dbReference type="ARBA" id="ARBA00001946"/>
    </source>
</evidence>
<dbReference type="Gene3D" id="3.40.50.300">
    <property type="entry name" value="P-loop containing nucleotide triphosphate hydrolases"/>
    <property type="match status" value="1"/>
</dbReference>
<dbReference type="RefSeq" id="WP_072559566.1">
    <property type="nucleotide sequence ID" value="NZ_CP018154.1"/>
</dbReference>
<accession>A0A1L3JCQ8</accession>
<dbReference type="InterPro" id="IPR018022">
    <property type="entry name" value="IPT"/>
</dbReference>
<comment type="subunit">
    <text evidence="10">Monomer.</text>
</comment>
<dbReference type="AlphaFoldDB" id="A0A1L3JCQ8"/>
<dbReference type="KEGG" id="sphl:LPB140_09060"/>
<organism evidence="14 15">
    <name type="scientific">Sphingorhabdus lutea</name>
    <dbReference type="NCBI Taxonomy" id="1913578"/>
    <lineage>
        <taxon>Bacteria</taxon>
        <taxon>Pseudomonadati</taxon>
        <taxon>Pseudomonadota</taxon>
        <taxon>Alphaproteobacteria</taxon>
        <taxon>Sphingomonadales</taxon>
        <taxon>Sphingomonadaceae</taxon>
        <taxon>Sphingorhabdus</taxon>
    </lineage>
</organism>
<comment type="similarity">
    <text evidence="3 10 13">Belongs to the IPP transferase family.</text>
</comment>
<dbReference type="SUPFAM" id="SSF52540">
    <property type="entry name" value="P-loop containing nucleoside triphosphate hydrolases"/>
    <property type="match status" value="1"/>
</dbReference>
<gene>
    <name evidence="10" type="primary">miaA</name>
    <name evidence="14" type="ORF">LPB140_09060</name>
</gene>
<comment type="cofactor">
    <cofactor evidence="1 10">
        <name>Mg(2+)</name>
        <dbReference type="ChEBI" id="CHEBI:18420"/>
    </cofactor>
</comment>
<keyword evidence="7 10" id="KW-0067">ATP-binding</keyword>
<comment type="catalytic activity">
    <reaction evidence="9 10 11">
        <text>adenosine(37) in tRNA + dimethylallyl diphosphate = N(6)-dimethylallyladenosine(37) in tRNA + diphosphate</text>
        <dbReference type="Rhea" id="RHEA:26482"/>
        <dbReference type="Rhea" id="RHEA-COMP:10162"/>
        <dbReference type="Rhea" id="RHEA-COMP:10375"/>
        <dbReference type="ChEBI" id="CHEBI:33019"/>
        <dbReference type="ChEBI" id="CHEBI:57623"/>
        <dbReference type="ChEBI" id="CHEBI:74411"/>
        <dbReference type="ChEBI" id="CHEBI:74415"/>
        <dbReference type="EC" id="2.5.1.75"/>
    </reaction>
</comment>
<dbReference type="InterPro" id="IPR039657">
    <property type="entry name" value="Dimethylallyltransferase"/>
</dbReference>
<evidence type="ECO:0000256" key="7">
    <source>
        <dbReference type="ARBA" id="ARBA00022840"/>
    </source>
</evidence>
<evidence type="ECO:0000256" key="6">
    <source>
        <dbReference type="ARBA" id="ARBA00022741"/>
    </source>
</evidence>
<feature type="binding site" evidence="10">
    <location>
        <begin position="19"/>
        <end position="24"/>
    </location>
    <ligand>
        <name>substrate</name>
    </ligand>
</feature>
<evidence type="ECO:0000256" key="10">
    <source>
        <dbReference type="HAMAP-Rule" id="MF_00185"/>
    </source>
</evidence>
<evidence type="ECO:0000256" key="8">
    <source>
        <dbReference type="ARBA" id="ARBA00022842"/>
    </source>
</evidence>
<dbReference type="GO" id="GO:0006400">
    <property type="term" value="P:tRNA modification"/>
    <property type="evidence" value="ECO:0007669"/>
    <property type="project" value="TreeGrafter"/>
</dbReference>
<evidence type="ECO:0000256" key="2">
    <source>
        <dbReference type="ARBA" id="ARBA00003213"/>
    </source>
</evidence>
<feature type="site" description="Interaction with substrate tRNA" evidence="10">
    <location>
        <position position="108"/>
    </location>
</feature>
<keyword evidence="15" id="KW-1185">Reference proteome</keyword>
<comment type="caution">
    <text evidence="10">Lacks conserved residue(s) required for the propagation of feature annotation.</text>
</comment>
<dbReference type="HAMAP" id="MF_00185">
    <property type="entry name" value="IPP_trans"/>
    <property type="match status" value="1"/>
</dbReference>
<dbReference type="PANTHER" id="PTHR11088">
    <property type="entry name" value="TRNA DIMETHYLALLYLTRANSFERASE"/>
    <property type="match status" value="1"/>
</dbReference>
<comment type="function">
    <text evidence="2 10 12">Catalyzes the transfer of a dimethylallyl group onto the adenine at position 37 in tRNAs that read codons beginning with uridine, leading to the formation of N6-(dimethylallyl)adenosine (i(6)A).</text>
</comment>
<evidence type="ECO:0000256" key="13">
    <source>
        <dbReference type="RuleBase" id="RU003785"/>
    </source>
</evidence>
<evidence type="ECO:0000256" key="3">
    <source>
        <dbReference type="ARBA" id="ARBA00005842"/>
    </source>
</evidence>
<evidence type="ECO:0000313" key="15">
    <source>
        <dbReference type="Proteomes" id="UP000242561"/>
    </source>
</evidence>
<dbReference type="InterPro" id="IPR027417">
    <property type="entry name" value="P-loop_NTPase"/>
</dbReference>
<dbReference type="STRING" id="1913578.LPB140_09060"/>
<keyword evidence="4 10" id="KW-0808">Transferase</keyword>
<sequence length="311" mass="35159">MSNPENKNKQPLLLIAGPTASGKTASALQLAKTHKISIINADSAQVYDGMPILSAQPSREEMASAPHHLFGYLPPYEYCSAARWANDAKRELQKIWDKDRLPILVGGTGLYMRTLLDGISPVPAIDANVRHMVRQLDVTAAYAQLCHEDPIRAKQLNPNDDARIKRSLEVVLSTQRSLLSWQQEKSGGILENVDLEAHILLPDRNWLYERCDRRFDQMIDLGAIDEVKMLISHKLPHDAPAARAIGVKEISAFLAQEINKEEMLNLGKIATRQYAKRQFTWFRNQSPPSWNRVELNSKLSFNNEIISKFEI</sequence>
<evidence type="ECO:0000313" key="14">
    <source>
        <dbReference type="EMBL" id="APG62914.1"/>
    </source>
</evidence>
<dbReference type="GO" id="GO:0005524">
    <property type="term" value="F:ATP binding"/>
    <property type="evidence" value="ECO:0007669"/>
    <property type="project" value="UniProtKB-UniRule"/>
</dbReference>
<dbReference type="EC" id="2.5.1.75" evidence="10"/>
<dbReference type="OrthoDB" id="9776390at2"/>
<protein>
    <recommendedName>
        <fullName evidence="10">tRNA dimethylallyltransferase</fullName>
        <ecNumber evidence="10">2.5.1.75</ecNumber>
    </recommendedName>
    <alternativeName>
        <fullName evidence="10">Dimethylallyl diphosphate:tRNA dimethylallyltransferase</fullName>
        <shortName evidence="10">DMAPP:tRNA dimethylallyltransferase</shortName>
        <shortName evidence="10">DMATase</shortName>
    </alternativeName>
    <alternativeName>
        <fullName evidence="10">Isopentenyl-diphosphate:tRNA isopentenyltransferase</fullName>
        <shortName evidence="10">IPP transferase</shortName>
        <shortName evidence="10">IPPT</shortName>
        <shortName evidence="10">IPTase</shortName>
    </alternativeName>
</protein>
<dbReference type="Proteomes" id="UP000242561">
    <property type="component" value="Chromosome"/>
</dbReference>
<name>A0A1L3JCQ8_9SPHN</name>
<evidence type="ECO:0000256" key="11">
    <source>
        <dbReference type="RuleBase" id="RU003783"/>
    </source>
</evidence>
<dbReference type="Gene3D" id="1.10.20.140">
    <property type="match status" value="1"/>
</dbReference>
<reference evidence="14 15" key="1">
    <citation type="submission" date="2016-11" db="EMBL/GenBank/DDBJ databases">
        <title>Sphingorhabdus sp. LPB0140, isolated from marine environment.</title>
        <authorList>
            <person name="Kim E."/>
            <person name="Yi H."/>
        </authorList>
    </citation>
    <scope>NUCLEOTIDE SEQUENCE [LARGE SCALE GENOMIC DNA]</scope>
    <source>
        <strain evidence="14 15">LPB0140</strain>
    </source>
</reference>
<keyword evidence="6 10" id="KW-0547">Nucleotide-binding</keyword>
<evidence type="ECO:0000256" key="5">
    <source>
        <dbReference type="ARBA" id="ARBA00022694"/>
    </source>
</evidence>
<evidence type="ECO:0000256" key="9">
    <source>
        <dbReference type="ARBA" id="ARBA00049563"/>
    </source>
</evidence>
<evidence type="ECO:0000256" key="4">
    <source>
        <dbReference type="ARBA" id="ARBA00022679"/>
    </source>
</evidence>
<feature type="site" description="Interaction with substrate tRNA" evidence="10">
    <location>
        <position position="130"/>
    </location>
</feature>
<feature type="binding site" evidence="10">
    <location>
        <begin position="17"/>
        <end position="24"/>
    </location>
    <ligand>
        <name>ATP</name>
        <dbReference type="ChEBI" id="CHEBI:30616"/>
    </ligand>
</feature>